<keyword evidence="1" id="KW-0812">Transmembrane</keyword>
<dbReference type="EMBL" id="JACBZP010000001">
    <property type="protein sequence ID" value="NYI67614.1"/>
    <property type="molecule type" value="Genomic_DNA"/>
</dbReference>
<reference evidence="2 3" key="1">
    <citation type="submission" date="2020-07" db="EMBL/GenBank/DDBJ databases">
        <title>Sequencing the genomes of 1000 actinobacteria strains.</title>
        <authorList>
            <person name="Klenk H.-P."/>
        </authorList>
    </citation>
    <scope>NUCLEOTIDE SEQUENCE [LARGE SCALE GENOMIC DNA]</scope>
    <source>
        <strain evidence="2 3">DSM 26341</strain>
    </source>
</reference>
<dbReference type="Proteomes" id="UP000539111">
    <property type="component" value="Unassembled WGS sequence"/>
</dbReference>
<dbReference type="RefSeq" id="WP_218852347.1">
    <property type="nucleotide sequence ID" value="NZ_JACBZP010000001.1"/>
</dbReference>
<feature type="transmembrane region" description="Helical" evidence="1">
    <location>
        <begin position="91"/>
        <end position="108"/>
    </location>
</feature>
<keyword evidence="1" id="KW-0472">Membrane</keyword>
<evidence type="ECO:0000313" key="2">
    <source>
        <dbReference type="EMBL" id="NYI67614.1"/>
    </source>
</evidence>
<evidence type="ECO:0000313" key="3">
    <source>
        <dbReference type="Proteomes" id="UP000539111"/>
    </source>
</evidence>
<protein>
    <recommendedName>
        <fullName evidence="4">Integral membrane protein</fullName>
    </recommendedName>
</protein>
<proteinExistence type="predicted"/>
<keyword evidence="1" id="KW-1133">Transmembrane helix</keyword>
<evidence type="ECO:0000256" key="1">
    <source>
        <dbReference type="SAM" id="Phobius"/>
    </source>
</evidence>
<gene>
    <name evidence="2" type="ORF">BJY26_001920</name>
</gene>
<evidence type="ECO:0008006" key="4">
    <source>
        <dbReference type="Google" id="ProtNLM"/>
    </source>
</evidence>
<accession>A0A7Z0D2E1</accession>
<comment type="caution">
    <text evidence="2">The sequence shown here is derived from an EMBL/GenBank/DDBJ whole genome shotgun (WGS) entry which is preliminary data.</text>
</comment>
<organism evidence="2 3">
    <name type="scientific">Spelaeicoccus albus</name>
    <dbReference type="NCBI Taxonomy" id="1280376"/>
    <lineage>
        <taxon>Bacteria</taxon>
        <taxon>Bacillati</taxon>
        <taxon>Actinomycetota</taxon>
        <taxon>Actinomycetes</taxon>
        <taxon>Micrococcales</taxon>
        <taxon>Brevibacteriaceae</taxon>
        <taxon>Spelaeicoccus</taxon>
    </lineage>
</organism>
<sequence length="115" mass="12043">MLPVFTVFLIAACIAMAIWALVLAIVDRPTGPVVFLGLAVLEVLLIAQLVISSVLLPGSHANGVLLIGYVVSAILIVAGAGFWAYAEVTRWGAGVLVIACLAIAVMTVRMQQIWG</sequence>
<feature type="transmembrane region" description="Helical" evidence="1">
    <location>
        <begin position="34"/>
        <end position="56"/>
    </location>
</feature>
<keyword evidence="3" id="KW-1185">Reference proteome</keyword>
<name>A0A7Z0D2E1_9MICO</name>
<dbReference type="AlphaFoldDB" id="A0A7Z0D2E1"/>
<feature type="transmembrane region" description="Helical" evidence="1">
    <location>
        <begin position="63"/>
        <end position="85"/>
    </location>
</feature>